<sequence>MHDEPWQLAPQLKKEYIQQLAQLLVQVRGEVIDRHEPELGDTRLSLGMRAYECCRSRITFKDDDGDWPWLSIITNDGRFTFAIDGVPVRFSRNDPKNLPDRKIIPSQEGYEQMCMFEHVNDYAHIRWFLIIDTPYDTPVEHAYFVGYNELKEIICKWEIPLSDQVPVMSDVNKGKPQAVKVPPAKAKLKLVSKKEDKNENDK</sequence>
<reference evidence="1" key="1">
    <citation type="submission" date="2022-05" db="EMBL/GenBank/DDBJ databases">
        <authorList>
            <person name="Sun H.-N."/>
        </authorList>
    </citation>
    <scope>NUCLEOTIDE SEQUENCE</scope>
    <source>
        <strain evidence="1">HB14</strain>
    </source>
</reference>
<proteinExistence type="predicted"/>
<gene>
    <name evidence="1" type="ORF">M6D89_06590</name>
</gene>
<keyword evidence="2" id="KW-1185">Reference proteome</keyword>
<organism evidence="1 2">
    <name type="scientific">Gilvimarinus xylanilyticus</name>
    <dbReference type="NCBI Taxonomy" id="2944139"/>
    <lineage>
        <taxon>Bacteria</taxon>
        <taxon>Pseudomonadati</taxon>
        <taxon>Pseudomonadota</taxon>
        <taxon>Gammaproteobacteria</taxon>
        <taxon>Cellvibrionales</taxon>
        <taxon>Cellvibrionaceae</taxon>
        <taxon>Gilvimarinus</taxon>
    </lineage>
</organism>
<reference evidence="1" key="2">
    <citation type="submission" date="2023-01" db="EMBL/GenBank/DDBJ databases">
        <title>Gilvimarinus xylanilyticus HB14 isolated from Caulerpa lentillifera aquaculture base in Hainan, China.</title>
        <authorList>
            <person name="Zhang Y.-J."/>
        </authorList>
    </citation>
    <scope>NUCLEOTIDE SEQUENCE</scope>
    <source>
        <strain evidence="1">HB14</strain>
    </source>
</reference>
<dbReference type="AlphaFoldDB" id="A0A9X2KT98"/>
<dbReference type="EMBL" id="JAMFTH010000001">
    <property type="protein sequence ID" value="MCP8898962.1"/>
    <property type="molecule type" value="Genomic_DNA"/>
</dbReference>
<dbReference type="RefSeq" id="WP_253967226.1">
    <property type="nucleotide sequence ID" value="NZ_JAMFTH010000001.1"/>
</dbReference>
<name>A0A9X2KT98_9GAMM</name>
<accession>A0A9X2KT98</accession>
<evidence type="ECO:0000313" key="1">
    <source>
        <dbReference type="EMBL" id="MCP8898962.1"/>
    </source>
</evidence>
<dbReference type="Proteomes" id="UP001139319">
    <property type="component" value="Unassembled WGS sequence"/>
</dbReference>
<evidence type="ECO:0000313" key="2">
    <source>
        <dbReference type="Proteomes" id="UP001139319"/>
    </source>
</evidence>
<comment type="caution">
    <text evidence="1">The sequence shown here is derived from an EMBL/GenBank/DDBJ whole genome shotgun (WGS) entry which is preliminary data.</text>
</comment>
<protein>
    <submittedName>
        <fullName evidence="1">Uncharacterized protein</fullName>
    </submittedName>
</protein>